<dbReference type="Proteomes" id="UP000077154">
    <property type="component" value="Unassembled WGS sequence"/>
</dbReference>
<dbReference type="GeneID" id="36287821"/>
<dbReference type="Gene3D" id="3.40.50.1820">
    <property type="entry name" value="alpha/beta hydrolase"/>
    <property type="match status" value="1"/>
</dbReference>
<evidence type="ECO:0008006" key="2">
    <source>
        <dbReference type="Google" id="ProtNLM"/>
    </source>
</evidence>
<proteinExistence type="predicted"/>
<name>A0A177A5I3_9PEZI</name>
<dbReference type="SUPFAM" id="SSF53474">
    <property type="entry name" value="alpha/beta-Hydrolases"/>
    <property type="match status" value="1"/>
</dbReference>
<reference evidence="1" key="1">
    <citation type="submission" date="2016-03" db="EMBL/GenBank/DDBJ databases">
        <title>Updated assembly of Pseudogymnoascus destructans, the fungus causing white-nose syndrome of bats.</title>
        <authorList>
            <person name="Palmer J.M."/>
            <person name="Drees K.P."/>
            <person name="Foster J.T."/>
            <person name="Lindner D.L."/>
        </authorList>
    </citation>
    <scope>NUCLEOTIDE SEQUENCE [LARGE SCALE GENOMIC DNA]</scope>
    <source>
        <strain evidence="1">20631-21</strain>
    </source>
</reference>
<gene>
    <name evidence="1" type="ORF">VC83_04751</name>
</gene>
<organism evidence="1">
    <name type="scientific">Pseudogymnoascus destructans</name>
    <dbReference type="NCBI Taxonomy" id="655981"/>
    <lineage>
        <taxon>Eukaryota</taxon>
        <taxon>Fungi</taxon>
        <taxon>Dikarya</taxon>
        <taxon>Ascomycota</taxon>
        <taxon>Pezizomycotina</taxon>
        <taxon>Leotiomycetes</taxon>
        <taxon>Thelebolales</taxon>
        <taxon>Thelebolaceae</taxon>
        <taxon>Pseudogymnoascus</taxon>
    </lineage>
</organism>
<accession>A0A177A5I3</accession>
<dbReference type="EMBL" id="KV441400">
    <property type="protein sequence ID" value="OAF57367.1"/>
    <property type="molecule type" value="Genomic_DNA"/>
</dbReference>
<dbReference type="OrthoDB" id="294702at2759"/>
<dbReference type="eggNOG" id="ENOG502SI41">
    <property type="taxonomic scope" value="Eukaryota"/>
</dbReference>
<sequence length="306" mass="32751">MAETSDRDFAIEYVCAKRMHRSFTIPGTETRKPLKVTYAIAGLENDDAPTVVFISGMYGMRWVALLWHAVAVRVGVRLVCVDRPSFGGSTPVPLSERIDTWLLTLPPLVDHLGCRHIVPLAASAGTIYLLNTLHHLPELLPPASPYAAILTPWVHPRDSGAGIMSFVASDWMPKFLVANHWDALSGFVATKLLPAFAASGGVMEGIAALGGGLSNPAGARSGGGDEEDDEAAMKAFGMTRARRSEVQKLGLKMMFTEETSGANAEALLCSQKGPAPEISWGVCNDYRTFVPLLSEQWEARGGGGGS</sequence>
<dbReference type="InterPro" id="IPR029058">
    <property type="entry name" value="AB_hydrolase_fold"/>
</dbReference>
<dbReference type="RefSeq" id="XP_024322657.1">
    <property type="nucleotide sequence ID" value="XM_024468379.1"/>
</dbReference>
<dbReference type="VEuPathDB" id="FungiDB:GMDG_01324"/>
<protein>
    <recommendedName>
        <fullName evidence="2">AB hydrolase-1 domain-containing protein</fullName>
    </recommendedName>
</protein>
<dbReference type="AlphaFoldDB" id="A0A177A5I3"/>
<evidence type="ECO:0000313" key="1">
    <source>
        <dbReference type="EMBL" id="OAF57367.1"/>
    </source>
</evidence>